<feature type="transmembrane region" description="Helical" evidence="2">
    <location>
        <begin position="156"/>
        <end position="175"/>
    </location>
</feature>
<feature type="transmembrane region" description="Helical" evidence="2">
    <location>
        <begin position="124"/>
        <end position="144"/>
    </location>
</feature>
<gene>
    <name evidence="4" type="ORF">MOO45_05565</name>
</gene>
<feature type="transmembrane region" description="Helical" evidence="2">
    <location>
        <begin position="12"/>
        <end position="36"/>
    </location>
</feature>
<keyword evidence="2" id="KW-1133">Transmembrane helix</keyword>
<comment type="similarity">
    <text evidence="1">Belongs to the UPF0177 family.</text>
</comment>
<keyword evidence="2" id="KW-0812">Transmembrane</keyword>
<keyword evidence="5" id="KW-1185">Reference proteome</keyword>
<keyword evidence="2" id="KW-0472">Membrane</keyword>
<organism evidence="4 5">
    <name type="scientific">Bombilactobacillus folatiphilus</name>
    <dbReference type="NCBI Taxonomy" id="2923362"/>
    <lineage>
        <taxon>Bacteria</taxon>
        <taxon>Bacillati</taxon>
        <taxon>Bacillota</taxon>
        <taxon>Bacilli</taxon>
        <taxon>Lactobacillales</taxon>
        <taxon>Lactobacillaceae</taxon>
        <taxon>Bombilactobacillus</taxon>
    </lineage>
</organism>
<dbReference type="Pfam" id="PF02517">
    <property type="entry name" value="Rce1-like"/>
    <property type="match status" value="1"/>
</dbReference>
<keyword evidence="4" id="KW-0645">Protease</keyword>
<evidence type="ECO:0000256" key="1">
    <source>
        <dbReference type="ARBA" id="ARBA00009067"/>
    </source>
</evidence>
<proteinExistence type="inferred from homology"/>
<dbReference type="PANTHER" id="PTHR36435:SF1">
    <property type="entry name" value="CAAX AMINO TERMINAL PROTEASE FAMILY PROTEIN"/>
    <property type="match status" value="1"/>
</dbReference>
<evidence type="ECO:0000313" key="4">
    <source>
        <dbReference type="EMBL" id="UQS81670.1"/>
    </source>
</evidence>
<dbReference type="InterPro" id="IPR052710">
    <property type="entry name" value="CAAX_protease"/>
</dbReference>
<feature type="transmembrane region" description="Helical" evidence="2">
    <location>
        <begin position="181"/>
        <end position="198"/>
    </location>
</feature>
<dbReference type="PANTHER" id="PTHR36435">
    <property type="entry name" value="SLR1288 PROTEIN"/>
    <property type="match status" value="1"/>
</dbReference>
<dbReference type="RefSeq" id="WP_249513940.1">
    <property type="nucleotide sequence ID" value="NZ_CP093366.1"/>
</dbReference>
<protein>
    <submittedName>
        <fullName evidence="4">CPBP family intramembrane metalloprotease</fullName>
    </submittedName>
</protein>
<evidence type="ECO:0000256" key="2">
    <source>
        <dbReference type="SAM" id="Phobius"/>
    </source>
</evidence>
<name>A0ABY4P7V8_9LACO</name>
<feature type="domain" description="CAAX prenyl protease 2/Lysostaphin resistance protein A-like" evidence="3">
    <location>
        <begin position="120"/>
        <end position="215"/>
    </location>
</feature>
<keyword evidence="4" id="KW-0482">Metalloprotease</keyword>
<accession>A0ABY4P7V8</accession>
<sequence>MTSSKFSLFLKRLWFLAVYLLLYLLAQIPTAVPVWFPHHHTVKLIVCLILILIVLMVALIALLNYSYHRLPPLKTIWLTPRYKLLLFVVLFIGLLTIGWLSNVLPTSTNEQDLQLMNRQSPWLTNLYTIIFAPIVEEYIFRGLFFKYFFPQLKSNCQIFCAIFCSGFAFGFMHVSAFNLTLIPYVLAGMLLAFSYVLYHGKMRYNIALHFLNNFLASLI</sequence>
<evidence type="ECO:0000259" key="3">
    <source>
        <dbReference type="Pfam" id="PF02517"/>
    </source>
</evidence>
<reference evidence="4" key="1">
    <citation type="journal article" date="2022" name="Int. J. Syst. Evol. Microbiol.">
        <title>Apilactobacillus apisilvae sp. nov., Nicolia spurrieriana gen. nov. sp. nov., Bombilactobacillus folatiphilus sp. nov. and Bombilactobacillus thymidiniphilus sp. nov., four new lactic acid bacterial isolates from stingless bees Tetragonula carbonaria and Austroplebeia australis.</title>
        <authorList>
            <person name="Oliphant S.A."/>
            <person name="Watson-Haigh N.S."/>
            <person name="Sumby K.M."/>
            <person name="Gardner J."/>
            <person name="Groom S."/>
            <person name="Jiranek V."/>
        </authorList>
    </citation>
    <scope>NUCLEOTIDE SEQUENCE</scope>
    <source>
        <strain evidence="4">SG4_D2</strain>
    </source>
</reference>
<dbReference type="EMBL" id="CP093366">
    <property type="protein sequence ID" value="UQS81670.1"/>
    <property type="molecule type" value="Genomic_DNA"/>
</dbReference>
<evidence type="ECO:0000313" key="5">
    <source>
        <dbReference type="Proteomes" id="UP000831495"/>
    </source>
</evidence>
<dbReference type="InterPro" id="IPR003675">
    <property type="entry name" value="Rce1/LyrA-like_dom"/>
</dbReference>
<keyword evidence="4" id="KW-0378">Hydrolase</keyword>
<feature type="transmembrane region" description="Helical" evidence="2">
    <location>
        <begin position="84"/>
        <end position="104"/>
    </location>
</feature>
<dbReference type="GO" id="GO:0008237">
    <property type="term" value="F:metallopeptidase activity"/>
    <property type="evidence" value="ECO:0007669"/>
    <property type="project" value="UniProtKB-KW"/>
</dbReference>
<feature type="transmembrane region" description="Helical" evidence="2">
    <location>
        <begin position="42"/>
        <end position="63"/>
    </location>
</feature>
<dbReference type="Proteomes" id="UP000831495">
    <property type="component" value="Chromosome"/>
</dbReference>